<dbReference type="RefSeq" id="YP_009323046.1">
    <property type="nucleotide sequence ID" value="NC_031927.1"/>
</dbReference>
<evidence type="ECO:0000313" key="1">
    <source>
        <dbReference type="EMBL" id="AOV62037.1"/>
    </source>
</evidence>
<dbReference type="Proteomes" id="UP000203902">
    <property type="component" value="Segment"/>
</dbReference>
<dbReference type="KEGG" id="vg:30308167"/>
<dbReference type="GeneID" id="30308167"/>
<protein>
    <submittedName>
        <fullName evidence="1">Uncharacterized protein</fullName>
    </submittedName>
</protein>
<sequence>MATLNYSPAQQTQLIEFYQQWLPRVNAFGYDNLPDGYHTYYRHGKKLAKAAAAAKVAEAKAAARSIQWTAEEYDAVALGYITYGKNGYKQAIKDFRLVSQRHTDNAIKLATYSCAHLDTKSDVDGLADYAEGLLDALNAIEPKRFKGTR</sequence>
<dbReference type="EMBL" id="KU686212">
    <property type="protein sequence ID" value="AOV62037.1"/>
    <property type="molecule type" value="Genomic_DNA"/>
</dbReference>
<evidence type="ECO:0000313" key="2">
    <source>
        <dbReference type="Proteomes" id="UP000203902"/>
    </source>
</evidence>
<gene>
    <name evidence="1" type="ORF">C490910_113</name>
</gene>
<reference evidence="1 2" key="1">
    <citation type="journal article" date="2016" name="Virology">
        <title>The genomic content and context of auxiliary metabolic genes in marine cyanomyoviruses.</title>
        <authorList>
            <person name="Crummett L.T."/>
            <person name="Puxty R.J."/>
            <person name="Weihe C."/>
            <person name="Marston M.F."/>
            <person name="Martiny J.B."/>
        </authorList>
    </citation>
    <scope>NUCLEOTIDE SEQUENCE [LARGE SCALE GENOMIC DNA]</scope>
    <source>
        <strain evidence="1">0910CC49</strain>
    </source>
</reference>
<name>A0A1D8KTT4_9CAUD</name>
<proteinExistence type="predicted"/>
<organism evidence="1 2">
    <name type="scientific">Synechococcus phage S-CAM7</name>
    <dbReference type="NCBI Taxonomy" id="1883368"/>
    <lineage>
        <taxon>Viruses</taxon>
        <taxon>Duplodnaviria</taxon>
        <taxon>Heunggongvirae</taxon>
        <taxon>Uroviricota</taxon>
        <taxon>Caudoviricetes</taxon>
        <taxon>Pantevenvirales</taxon>
        <taxon>Kyanoviridae</taxon>
        <taxon>Mazuvirus</taxon>
        <taxon>Mazuvirus scam7</taxon>
    </lineage>
</organism>
<accession>A0A1D8KTT4</accession>
<keyword evidence="2" id="KW-1185">Reference proteome</keyword>